<keyword evidence="9" id="KW-0472">Membrane</keyword>
<sequence>MPYLPIKTPSNCSWWNVIRWFKFPFTSSITRPYRARPSPSPKLNSTICIQIFLKNYTMIRTISYLLEDINMDVPATILVTLSAIFSVIWYGWMYAKSMKRSSSLPPGPRGLPLIGNLASLEPDIHSYFAKLAQTHGPIFKLQLGFKLGIVVTSPSLASEVLKDHDITFANRDIPDVSRAMDYGRSNIVATPYGPEWRMLRKVCVAKMLSNATLDSLYPLRSREVRNTIKYIYSHAGSPINVGDQLFLTVFNVVTSMLWGGTVHGKDRASLGAEFRAVVAEMTELLSKPNVSDFFPSLARFDLQGVVKKMRGLAMKFEQIFEKMIDKRLKVDENGTRDAARSRSIECEDFLGFLLKLKDEGDPKTPLTMTHVKALLMDMVVGGTETSSNAVEFAMAEIMRKPEVMRKAQQELDEVIGKDRMVLESDINKLPYLHAIMKESLRLHPVLPLLVPHCPSQTCTVGGYTIPKGVRVFVNVWAIHRDPTVWENPLDFNPERFLNGSSKWDYTGSDLSYFPFGSGRRSCAGIAMAERMFMYFLATLLHCFDWELPEGKEPDLSEKFGIVIKLKNPLVVIPAPRLPDPNLYE</sequence>
<feature type="binding site" description="axial binding residue" evidence="7">
    <location>
        <position position="522"/>
    </location>
    <ligand>
        <name>heme</name>
        <dbReference type="ChEBI" id="CHEBI:30413"/>
    </ligand>
    <ligandPart>
        <name>Fe</name>
        <dbReference type="ChEBI" id="CHEBI:18248"/>
    </ligandPart>
</feature>
<keyword evidence="5 7" id="KW-0408">Iron</keyword>
<dbReference type="PANTHER" id="PTHR47951">
    <property type="entry name" value="OS08G0547900 PROTEIN"/>
    <property type="match status" value="1"/>
</dbReference>
<dbReference type="Proteomes" id="UP000807159">
    <property type="component" value="Chromosome 5"/>
</dbReference>
<dbReference type="SUPFAM" id="SSF48264">
    <property type="entry name" value="Cytochrome P450"/>
    <property type="match status" value="1"/>
</dbReference>
<comment type="similarity">
    <text evidence="1 8">Belongs to the cytochrome P450 family.</text>
</comment>
<dbReference type="EMBL" id="JACEGQ020000005">
    <property type="protein sequence ID" value="KAH8507447.1"/>
    <property type="molecule type" value="Genomic_DNA"/>
</dbReference>
<accession>A0A8T2YQT0</accession>
<comment type="cofactor">
    <cofactor evidence="7">
        <name>heme</name>
        <dbReference type="ChEBI" id="CHEBI:30413"/>
    </cofactor>
</comment>
<dbReference type="GO" id="GO:0004497">
    <property type="term" value="F:monooxygenase activity"/>
    <property type="evidence" value="ECO:0007669"/>
    <property type="project" value="UniProtKB-KW"/>
</dbReference>
<dbReference type="FunFam" id="1.10.630.10:FF:000026">
    <property type="entry name" value="Cytochrome P450 82C4"/>
    <property type="match status" value="1"/>
</dbReference>
<dbReference type="InterPro" id="IPR002401">
    <property type="entry name" value="Cyt_P450_E_grp-I"/>
</dbReference>
<keyword evidence="4 8" id="KW-0560">Oxidoreductase</keyword>
<keyword evidence="9" id="KW-1133">Transmembrane helix</keyword>
<evidence type="ECO:0008006" key="12">
    <source>
        <dbReference type="Google" id="ProtNLM"/>
    </source>
</evidence>
<reference evidence="10" key="1">
    <citation type="journal article" date="2021" name="J. Hered.">
        <title>Genome Assembly of Salicaceae Populus deltoides (Eastern Cottonwood) I-69 Based on Nanopore Sequencing and Hi-C Technologies.</title>
        <authorList>
            <person name="Bai S."/>
            <person name="Wu H."/>
            <person name="Zhang J."/>
            <person name="Pan Z."/>
            <person name="Zhao W."/>
            <person name="Li Z."/>
            <person name="Tong C."/>
        </authorList>
    </citation>
    <scope>NUCLEOTIDE SEQUENCE</scope>
    <source>
        <tissue evidence="10">Leaf</tissue>
    </source>
</reference>
<dbReference type="GO" id="GO:0020037">
    <property type="term" value="F:heme binding"/>
    <property type="evidence" value="ECO:0007669"/>
    <property type="project" value="InterPro"/>
</dbReference>
<evidence type="ECO:0000256" key="1">
    <source>
        <dbReference type="ARBA" id="ARBA00010617"/>
    </source>
</evidence>
<dbReference type="GO" id="GO:0016705">
    <property type="term" value="F:oxidoreductase activity, acting on paired donors, with incorporation or reduction of molecular oxygen"/>
    <property type="evidence" value="ECO:0007669"/>
    <property type="project" value="InterPro"/>
</dbReference>
<evidence type="ECO:0000313" key="11">
    <source>
        <dbReference type="Proteomes" id="UP000807159"/>
    </source>
</evidence>
<dbReference type="PRINTS" id="PR00385">
    <property type="entry name" value="P450"/>
</dbReference>
<keyword evidence="9" id="KW-0812">Transmembrane</keyword>
<gene>
    <name evidence="10" type="ORF">H0E87_009836</name>
</gene>
<dbReference type="Pfam" id="PF00067">
    <property type="entry name" value="p450"/>
    <property type="match status" value="1"/>
</dbReference>
<comment type="caution">
    <text evidence="10">The sequence shown here is derived from an EMBL/GenBank/DDBJ whole genome shotgun (WGS) entry which is preliminary data.</text>
</comment>
<protein>
    <recommendedName>
        <fullName evidence="12">Cytochrome P450</fullName>
    </recommendedName>
</protein>
<dbReference type="Gene3D" id="1.10.630.10">
    <property type="entry name" value="Cytochrome P450"/>
    <property type="match status" value="1"/>
</dbReference>
<evidence type="ECO:0000313" key="10">
    <source>
        <dbReference type="EMBL" id="KAH8507447.1"/>
    </source>
</evidence>
<evidence type="ECO:0000256" key="6">
    <source>
        <dbReference type="ARBA" id="ARBA00023033"/>
    </source>
</evidence>
<evidence type="ECO:0000256" key="9">
    <source>
        <dbReference type="SAM" id="Phobius"/>
    </source>
</evidence>
<dbReference type="PANTHER" id="PTHR47951:SF3">
    <property type="entry name" value="CYTOCHROME P450, FAMILY 706, SUBFAMILY A, POLYPEPTIDE 4"/>
    <property type="match status" value="1"/>
</dbReference>
<keyword evidence="6 8" id="KW-0503">Monooxygenase</keyword>
<keyword evidence="11" id="KW-1185">Reference proteome</keyword>
<organism evidence="10 11">
    <name type="scientific">Populus deltoides</name>
    <name type="common">Eastern poplar</name>
    <name type="synonym">Eastern cottonwood</name>
    <dbReference type="NCBI Taxonomy" id="3696"/>
    <lineage>
        <taxon>Eukaryota</taxon>
        <taxon>Viridiplantae</taxon>
        <taxon>Streptophyta</taxon>
        <taxon>Embryophyta</taxon>
        <taxon>Tracheophyta</taxon>
        <taxon>Spermatophyta</taxon>
        <taxon>Magnoliopsida</taxon>
        <taxon>eudicotyledons</taxon>
        <taxon>Gunneridae</taxon>
        <taxon>Pentapetalae</taxon>
        <taxon>rosids</taxon>
        <taxon>fabids</taxon>
        <taxon>Malpighiales</taxon>
        <taxon>Salicaceae</taxon>
        <taxon>Saliceae</taxon>
        <taxon>Populus</taxon>
    </lineage>
</organism>
<evidence type="ECO:0000256" key="4">
    <source>
        <dbReference type="ARBA" id="ARBA00023002"/>
    </source>
</evidence>
<dbReference type="InterPro" id="IPR001128">
    <property type="entry name" value="Cyt_P450"/>
</dbReference>
<keyword evidence="2 7" id="KW-0349">Heme</keyword>
<dbReference type="InterPro" id="IPR036396">
    <property type="entry name" value="Cyt_P450_sf"/>
</dbReference>
<dbReference type="PROSITE" id="PS00086">
    <property type="entry name" value="CYTOCHROME_P450"/>
    <property type="match status" value="1"/>
</dbReference>
<dbReference type="AlphaFoldDB" id="A0A8T2YQT0"/>
<evidence type="ECO:0000256" key="5">
    <source>
        <dbReference type="ARBA" id="ARBA00023004"/>
    </source>
</evidence>
<name>A0A8T2YQT0_POPDE</name>
<dbReference type="PRINTS" id="PR00463">
    <property type="entry name" value="EP450I"/>
</dbReference>
<dbReference type="InterPro" id="IPR017972">
    <property type="entry name" value="Cyt_P450_CS"/>
</dbReference>
<evidence type="ECO:0000256" key="7">
    <source>
        <dbReference type="PIRSR" id="PIRSR602401-1"/>
    </source>
</evidence>
<feature type="transmembrane region" description="Helical" evidence="9">
    <location>
        <begin position="73"/>
        <end position="92"/>
    </location>
</feature>
<keyword evidence="3 7" id="KW-0479">Metal-binding</keyword>
<evidence type="ECO:0000256" key="8">
    <source>
        <dbReference type="RuleBase" id="RU000461"/>
    </source>
</evidence>
<evidence type="ECO:0000256" key="2">
    <source>
        <dbReference type="ARBA" id="ARBA00022617"/>
    </source>
</evidence>
<dbReference type="GO" id="GO:0005506">
    <property type="term" value="F:iron ion binding"/>
    <property type="evidence" value="ECO:0007669"/>
    <property type="project" value="InterPro"/>
</dbReference>
<dbReference type="CDD" id="cd11073">
    <property type="entry name" value="CYP76-like"/>
    <property type="match status" value="1"/>
</dbReference>
<evidence type="ECO:0000256" key="3">
    <source>
        <dbReference type="ARBA" id="ARBA00022723"/>
    </source>
</evidence>
<proteinExistence type="inferred from homology"/>